<evidence type="ECO:0000259" key="12">
    <source>
        <dbReference type="Pfam" id="PF13439"/>
    </source>
</evidence>
<keyword evidence="7" id="KW-0472">Membrane</keyword>
<comment type="similarity">
    <text evidence="10">Belongs to the glycosyltransferase group 1 family.</text>
</comment>
<organism evidence="13 14">
    <name type="scientific">Nicrophorus vespilloides</name>
    <name type="common">Boreal carrion beetle</name>
    <dbReference type="NCBI Taxonomy" id="110193"/>
    <lineage>
        <taxon>Eukaryota</taxon>
        <taxon>Metazoa</taxon>
        <taxon>Ecdysozoa</taxon>
        <taxon>Arthropoda</taxon>
        <taxon>Hexapoda</taxon>
        <taxon>Insecta</taxon>
        <taxon>Pterygota</taxon>
        <taxon>Neoptera</taxon>
        <taxon>Endopterygota</taxon>
        <taxon>Coleoptera</taxon>
        <taxon>Polyphaga</taxon>
        <taxon>Staphyliniformia</taxon>
        <taxon>Silphidae</taxon>
        <taxon>Nicrophorinae</taxon>
        <taxon>Nicrophorus</taxon>
    </lineage>
</organism>
<dbReference type="Pfam" id="PF13439">
    <property type="entry name" value="Glyco_transf_4"/>
    <property type="match status" value="1"/>
</dbReference>
<evidence type="ECO:0000256" key="3">
    <source>
        <dbReference type="ARBA" id="ARBA00022679"/>
    </source>
</evidence>
<dbReference type="Gene3D" id="3.40.50.2000">
    <property type="entry name" value="Glycogen Phosphorylase B"/>
    <property type="match status" value="2"/>
</dbReference>
<comment type="function">
    <text evidence="10">Mannosylates Man(2)GlcNAc(2)-dolichol diphosphate and Man(1)GlcNAc(2)-dolichol diphosphate to form Man(3)GlcNAc(2)-dolichol diphosphate.</text>
</comment>
<dbReference type="Proteomes" id="UP000695000">
    <property type="component" value="Unplaced"/>
</dbReference>
<keyword evidence="5" id="KW-0256">Endoplasmic reticulum</keyword>
<dbReference type="RefSeq" id="XP_017773690.1">
    <property type="nucleotide sequence ID" value="XM_017918201.1"/>
</dbReference>
<protein>
    <recommendedName>
        <fullName evidence="10">Alpha-1,3/1,6-mannosyltransferase ALG2</fullName>
        <ecNumber evidence="10">2.4.1.132</ecNumber>
        <ecNumber evidence="10">2.4.1.257</ecNumber>
    </recommendedName>
    <alternativeName>
        <fullName evidence="10">GDP-Man:Man(1)GlcNAc(2)-PP-Dol alpha-1,3-mannosyltransferase</fullName>
    </alternativeName>
</protein>
<evidence type="ECO:0000256" key="10">
    <source>
        <dbReference type="RuleBase" id="RU367136"/>
    </source>
</evidence>
<keyword evidence="2 10" id="KW-0328">Glycosyltransferase</keyword>
<evidence type="ECO:0000256" key="2">
    <source>
        <dbReference type="ARBA" id="ARBA00022676"/>
    </source>
</evidence>
<sequence length="420" mass="47396">MVKLNNLKLAFVHPDLGIGGAERLVLDVAVAVADQGVQVHFLTNHFDKGHAFEELKTDRFPVKVFGDWMPRGVFGAFKAFFAYLRMLYLAMFHYILLPFDSDSPDIYFVDQIPMAVPILKWTGRKVIYYCHHPDLLASTPGGFLKRLYRKPINWIEMYGTKSADFILVNSEYTAAVFRRTFPQIKNPIKIVYPTIASSFLTDIKKASKKPIHQIAPEIQIGKPDDVVFLSINRYHPAKMLELAIEAMDELRGLLDNDDWSRVHLIIAGGYDPQNGLNSIYFKKLVELTHAKDLIVKITFLKSPSDKLKADLLKSCDCLMYTPVNEHFGIVPLEAMAAAKPVIACNSGGPKETIEHNVTGFLSQPNSVSLAKCMAKILDTQRTKELGKCGLERLERLFSYNNFAVKCMDIVNDAYVTKKDS</sequence>
<dbReference type="PANTHER" id="PTHR45918">
    <property type="entry name" value="ALPHA-1,3/1,6-MANNOSYLTRANSFERASE ALG2"/>
    <property type="match status" value="1"/>
</dbReference>
<keyword evidence="13" id="KW-1185">Reference proteome</keyword>
<evidence type="ECO:0000256" key="4">
    <source>
        <dbReference type="ARBA" id="ARBA00022692"/>
    </source>
</evidence>
<dbReference type="SUPFAM" id="SSF53756">
    <property type="entry name" value="UDP-Glycosyltransferase/glycogen phosphorylase"/>
    <property type="match status" value="1"/>
</dbReference>
<comment type="catalytic activity">
    <reaction evidence="9 10">
        <text>an alpha-D-Man-(1-&gt;3)-beta-D-Man-(1-&gt;4)-beta-D-GlcNAc-(1-&gt;4)-alpha-D-GlcNAc-diphospho-di-trans,poly-cis-dolichol + GDP-alpha-D-mannose = an alpha-D-Man-(1-&gt;3)-[alpha-D-Man-(1-&gt;6)]-beta-D-Man-(1-&gt;4)-beta-D-GlcNAc-(1-&gt;4)-alpha-D-GlcNAc-diphospho-di-trans,poly-cis-dolichol + GDP + H(+)</text>
        <dbReference type="Rhea" id="RHEA:29519"/>
        <dbReference type="Rhea" id="RHEA-COMP:19513"/>
        <dbReference type="Rhea" id="RHEA-COMP:19515"/>
        <dbReference type="ChEBI" id="CHEBI:15378"/>
        <dbReference type="ChEBI" id="CHEBI:57527"/>
        <dbReference type="ChEBI" id="CHEBI:58189"/>
        <dbReference type="ChEBI" id="CHEBI:132510"/>
        <dbReference type="ChEBI" id="CHEBI:132511"/>
        <dbReference type="EC" id="2.4.1.257"/>
    </reaction>
    <physiologicalReaction direction="left-to-right" evidence="9 10">
        <dbReference type="Rhea" id="RHEA:29520"/>
    </physiologicalReaction>
</comment>
<reference evidence="14" key="1">
    <citation type="submission" date="2025-08" db="UniProtKB">
        <authorList>
            <consortium name="RefSeq"/>
        </authorList>
    </citation>
    <scope>IDENTIFICATION</scope>
    <source>
        <tissue evidence="14">Whole Larva</tissue>
    </source>
</reference>
<comment type="catalytic activity">
    <reaction evidence="8 10">
        <text>a beta-D-Man-(1-&gt;4)-beta-D-GlcNAc-(1-&gt;4)-alpha-D-GlcNAc-diphospho-di-trans,poly-cis-dolichol + GDP-alpha-D-mannose = an alpha-D-Man-(1-&gt;3)-beta-D-Man-(1-&gt;4)-beta-D-GlcNAc-(1-&gt;4)-alpha-D-GlcNAc-diphospho-di-trans,poly-cis-dolichol + GDP + H(+)</text>
        <dbReference type="Rhea" id="RHEA:29515"/>
        <dbReference type="Rhea" id="RHEA-COMP:19511"/>
        <dbReference type="Rhea" id="RHEA-COMP:19513"/>
        <dbReference type="ChEBI" id="CHEBI:15378"/>
        <dbReference type="ChEBI" id="CHEBI:57527"/>
        <dbReference type="ChEBI" id="CHEBI:58189"/>
        <dbReference type="ChEBI" id="CHEBI:58472"/>
        <dbReference type="ChEBI" id="CHEBI:132510"/>
        <dbReference type="EC" id="2.4.1.132"/>
    </reaction>
    <physiologicalReaction direction="left-to-right" evidence="8 10">
        <dbReference type="Rhea" id="RHEA:29516"/>
    </physiologicalReaction>
</comment>
<dbReference type="PANTHER" id="PTHR45918:SF1">
    <property type="entry name" value="ALPHA-1,3_1,6-MANNOSYLTRANSFERASE ALG2"/>
    <property type="match status" value="1"/>
</dbReference>
<evidence type="ECO:0000259" key="11">
    <source>
        <dbReference type="Pfam" id="PF00534"/>
    </source>
</evidence>
<dbReference type="InterPro" id="IPR028098">
    <property type="entry name" value="Glyco_trans_4-like_N"/>
</dbReference>
<name>A0ABM1MGJ0_NICVS</name>
<evidence type="ECO:0000313" key="13">
    <source>
        <dbReference type="Proteomes" id="UP000695000"/>
    </source>
</evidence>
<evidence type="ECO:0000313" key="14">
    <source>
        <dbReference type="RefSeq" id="XP_017773690.1"/>
    </source>
</evidence>
<feature type="domain" description="Glycosyl transferase family 1" evidence="11">
    <location>
        <begin position="223"/>
        <end position="380"/>
    </location>
</feature>
<evidence type="ECO:0000256" key="1">
    <source>
        <dbReference type="ARBA" id="ARBA00004922"/>
    </source>
</evidence>
<dbReference type="Pfam" id="PF00534">
    <property type="entry name" value="Glycos_transf_1"/>
    <property type="match status" value="1"/>
</dbReference>
<proteinExistence type="inferred from homology"/>
<evidence type="ECO:0000256" key="5">
    <source>
        <dbReference type="ARBA" id="ARBA00022824"/>
    </source>
</evidence>
<keyword evidence="4" id="KW-0812">Transmembrane</keyword>
<dbReference type="GeneID" id="108560581"/>
<comment type="pathway">
    <text evidence="1 10">Protein modification; protein glycosylation.</text>
</comment>
<dbReference type="EC" id="2.4.1.132" evidence="10"/>
<gene>
    <name evidence="14" type="primary">LOC108560581</name>
</gene>
<dbReference type="InterPro" id="IPR001296">
    <property type="entry name" value="Glyco_trans_1"/>
</dbReference>
<evidence type="ECO:0000256" key="6">
    <source>
        <dbReference type="ARBA" id="ARBA00022989"/>
    </source>
</evidence>
<feature type="domain" description="Glycosyltransferase subfamily 4-like N-terminal" evidence="12">
    <location>
        <begin position="18"/>
        <end position="195"/>
    </location>
</feature>
<evidence type="ECO:0000256" key="8">
    <source>
        <dbReference type="ARBA" id="ARBA00045103"/>
    </source>
</evidence>
<keyword evidence="6" id="KW-1133">Transmembrane helix</keyword>
<evidence type="ECO:0000256" key="9">
    <source>
        <dbReference type="ARBA" id="ARBA00045104"/>
    </source>
</evidence>
<evidence type="ECO:0000256" key="7">
    <source>
        <dbReference type="ARBA" id="ARBA00023136"/>
    </source>
</evidence>
<dbReference type="InterPro" id="IPR027054">
    <property type="entry name" value="ALG2"/>
</dbReference>
<dbReference type="EC" id="2.4.1.257" evidence="10"/>
<comment type="subcellular location">
    <subcellularLocation>
        <location evidence="10">Endoplasmic reticulum membrane</location>
        <topology evidence="10">Single-pass membrane protein</topology>
    </subcellularLocation>
</comment>
<accession>A0ABM1MGJ0</accession>
<keyword evidence="3 10" id="KW-0808">Transferase</keyword>